<gene>
    <name evidence="3" type="ORF">RSOL_283600</name>
</gene>
<dbReference type="InterPro" id="IPR000014">
    <property type="entry name" value="PAS"/>
</dbReference>
<dbReference type="CDD" id="cd00130">
    <property type="entry name" value="PAS"/>
    <property type="match status" value="1"/>
</dbReference>
<dbReference type="InterPro" id="IPR013656">
    <property type="entry name" value="PAS_4"/>
</dbReference>
<evidence type="ECO:0000313" key="3">
    <source>
        <dbReference type="EMBL" id="EUC58882.1"/>
    </source>
</evidence>
<dbReference type="Gene3D" id="3.30.450.20">
    <property type="entry name" value="PAS domain"/>
    <property type="match status" value="1"/>
</dbReference>
<dbReference type="InterPro" id="IPR035965">
    <property type="entry name" value="PAS-like_dom_sf"/>
</dbReference>
<feature type="non-terminal residue" evidence="3">
    <location>
        <position position="192"/>
    </location>
</feature>
<evidence type="ECO:0000259" key="2">
    <source>
        <dbReference type="Pfam" id="PF08448"/>
    </source>
</evidence>
<comment type="caution">
    <text evidence="3">The sequence shown here is derived from an EMBL/GenBank/DDBJ whole genome shotgun (WGS) entry which is preliminary data.</text>
</comment>
<dbReference type="AlphaFoldDB" id="A0A0A1UIM2"/>
<feature type="domain" description="PAS fold-4" evidence="2">
    <location>
        <begin position="14"/>
        <end position="72"/>
    </location>
</feature>
<sequence length="192" mass="21115">MLDLHEAIRGLRFAPEALAVLDANRQVRVISRQADRLFGVPAADIVGRTTSHLWAEDAQVAFRLALNEAAQRIGHADTAAPVIRRLKATTTVLDMCVSAWHPTDDPMYATSKSPVNALSAPRTIMIHECIYTISMRDVGSRRNSHSERKNQLDRLHPVDEGVVSPTSLSLYEPPTLSIPTHPGCDTPNIILP</sequence>
<proteinExistence type="predicted"/>
<dbReference type="Proteomes" id="UP000030108">
    <property type="component" value="Unassembled WGS sequence"/>
</dbReference>
<protein>
    <submittedName>
        <fullName evidence="3">PAS fold protein</fullName>
    </submittedName>
</protein>
<dbReference type="Pfam" id="PF08448">
    <property type="entry name" value="PAS_4"/>
    <property type="match status" value="1"/>
</dbReference>
<accession>A0A0A1UIM2</accession>
<evidence type="ECO:0000313" key="4">
    <source>
        <dbReference type="Proteomes" id="UP000030108"/>
    </source>
</evidence>
<name>A0A0A1UIM2_9AGAM</name>
<dbReference type="SUPFAM" id="SSF55785">
    <property type="entry name" value="PYP-like sensor domain (PAS domain)"/>
    <property type="match status" value="1"/>
</dbReference>
<dbReference type="OrthoDB" id="10266508at2759"/>
<reference evidence="4" key="1">
    <citation type="journal article" date="2014" name="Genome Announc.">
        <title>Draft genome sequence of the plant-pathogenic soil fungus Rhizoctonia solani anastomosis group 3 strain Rhs1AP.</title>
        <authorList>
            <person name="Cubeta M.A."/>
            <person name="Thomas E."/>
            <person name="Dean R.A."/>
            <person name="Jabaji S."/>
            <person name="Neate S.M."/>
            <person name="Tavantzis S."/>
            <person name="Toda T."/>
            <person name="Vilgalys R."/>
            <person name="Bharathan N."/>
            <person name="Fedorova-Abrams N."/>
            <person name="Pakala S.B."/>
            <person name="Pakala S.M."/>
            <person name="Zafar N."/>
            <person name="Joardar V."/>
            <person name="Losada L."/>
            <person name="Nierman W.C."/>
        </authorList>
    </citation>
    <scope>NUCLEOTIDE SEQUENCE [LARGE SCALE GENOMIC DNA]</scope>
    <source>
        <strain evidence="4">AG-3</strain>
    </source>
</reference>
<organism evidence="3 4">
    <name type="scientific">Rhizoctonia solani AG-3 Rhs1AP</name>
    <dbReference type="NCBI Taxonomy" id="1086054"/>
    <lineage>
        <taxon>Eukaryota</taxon>
        <taxon>Fungi</taxon>
        <taxon>Dikarya</taxon>
        <taxon>Basidiomycota</taxon>
        <taxon>Agaricomycotina</taxon>
        <taxon>Agaricomycetes</taxon>
        <taxon>Cantharellales</taxon>
        <taxon>Ceratobasidiaceae</taxon>
        <taxon>Rhizoctonia</taxon>
    </lineage>
</organism>
<evidence type="ECO:0000256" key="1">
    <source>
        <dbReference type="SAM" id="MobiDB-lite"/>
    </source>
</evidence>
<feature type="region of interest" description="Disordered" evidence="1">
    <location>
        <begin position="140"/>
        <end position="159"/>
    </location>
</feature>
<dbReference type="EMBL" id="JATN01000321">
    <property type="protein sequence ID" value="EUC58882.1"/>
    <property type="molecule type" value="Genomic_DNA"/>
</dbReference>